<accession>A0A645G674</accession>
<sequence length="74" mass="8176">MQAAKSSALHQALKNFDDLPDSAYVPIAVVCGLFTCSPATVWRRVLLGELVAPHRIGQRMTRWKVGELRLSLKG</sequence>
<dbReference type="EMBL" id="VSSQ01066979">
    <property type="protein sequence ID" value="MPN19423.1"/>
    <property type="molecule type" value="Genomic_DNA"/>
</dbReference>
<comment type="caution">
    <text evidence="1">The sequence shown here is derived from an EMBL/GenBank/DDBJ whole genome shotgun (WGS) entry which is preliminary data.</text>
</comment>
<name>A0A645G674_9ZZZZ</name>
<dbReference type="AlphaFoldDB" id="A0A645G674"/>
<evidence type="ECO:0000313" key="1">
    <source>
        <dbReference type="EMBL" id="MPN19423.1"/>
    </source>
</evidence>
<protein>
    <submittedName>
        <fullName evidence="1">Uncharacterized protein</fullName>
    </submittedName>
</protein>
<gene>
    <name evidence="1" type="ORF">SDC9_166792</name>
</gene>
<reference evidence="1" key="1">
    <citation type="submission" date="2019-08" db="EMBL/GenBank/DDBJ databases">
        <authorList>
            <person name="Kucharzyk K."/>
            <person name="Murdoch R.W."/>
            <person name="Higgins S."/>
            <person name="Loffler F."/>
        </authorList>
    </citation>
    <scope>NUCLEOTIDE SEQUENCE</scope>
</reference>
<organism evidence="1">
    <name type="scientific">bioreactor metagenome</name>
    <dbReference type="NCBI Taxonomy" id="1076179"/>
    <lineage>
        <taxon>unclassified sequences</taxon>
        <taxon>metagenomes</taxon>
        <taxon>ecological metagenomes</taxon>
    </lineage>
</organism>
<proteinExistence type="predicted"/>